<evidence type="ECO:0000313" key="3">
    <source>
        <dbReference type="Proteomes" id="UP000235786"/>
    </source>
</evidence>
<proteinExistence type="inferred from homology"/>
<accession>A0A2J6RQP5</accession>
<dbReference type="Gene3D" id="3.30.2140.20">
    <property type="match status" value="1"/>
</dbReference>
<dbReference type="OrthoDB" id="10260017at2759"/>
<dbReference type="InterPro" id="IPR053710">
    <property type="entry name" value="Arylamine_NAT_domain_sf"/>
</dbReference>
<evidence type="ECO:0000256" key="1">
    <source>
        <dbReference type="ARBA" id="ARBA00006547"/>
    </source>
</evidence>
<dbReference type="PANTHER" id="PTHR11786">
    <property type="entry name" value="N-HYDROXYARYLAMINE O-ACETYLTRANSFERASE"/>
    <property type="match status" value="1"/>
</dbReference>
<gene>
    <name evidence="2" type="ORF">L207DRAFT_566207</name>
</gene>
<dbReference type="SUPFAM" id="SSF54001">
    <property type="entry name" value="Cysteine proteinases"/>
    <property type="match status" value="1"/>
</dbReference>
<dbReference type="InterPro" id="IPR038765">
    <property type="entry name" value="Papain-like_cys_pep_sf"/>
</dbReference>
<protein>
    <submittedName>
        <fullName evidence="2">Arylamine N-acetyltransferas-like protein 1</fullName>
    </submittedName>
</protein>
<evidence type="ECO:0000313" key="2">
    <source>
        <dbReference type="EMBL" id="PMD40834.1"/>
    </source>
</evidence>
<reference evidence="2 3" key="1">
    <citation type="submission" date="2016-04" db="EMBL/GenBank/DDBJ databases">
        <title>A degradative enzymes factory behind the ericoid mycorrhizal symbiosis.</title>
        <authorList>
            <consortium name="DOE Joint Genome Institute"/>
            <person name="Martino E."/>
            <person name="Morin E."/>
            <person name="Grelet G."/>
            <person name="Kuo A."/>
            <person name="Kohler A."/>
            <person name="Daghino S."/>
            <person name="Barry K."/>
            <person name="Choi C."/>
            <person name="Cichocki N."/>
            <person name="Clum A."/>
            <person name="Copeland A."/>
            <person name="Hainaut M."/>
            <person name="Haridas S."/>
            <person name="Labutti K."/>
            <person name="Lindquist E."/>
            <person name="Lipzen A."/>
            <person name="Khouja H.-R."/>
            <person name="Murat C."/>
            <person name="Ohm R."/>
            <person name="Olson A."/>
            <person name="Spatafora J."/>
            <person name="Veneault-Fourrey C."/>
            <person name="Henrissat B."/>
            <person name="Grigoriev I."/>
            <person name="Martin F."/>
            <person name="Perotto S."/>
        </authorList>
    </citation>
    <scope>NUCLEOTIDE SEQUENCE [LARGE SCALE GENOMIC DNA]</scope>
    <source>
        <strain evidence="2 3">F</strain>
    </source>
</reference>
<keyword evidence="3" id="KW-1185">Reference proteome</keyword>
<dbReference type="InterPro" id="IPR001447">
    <property type="entry name" value="Arylamine_N-AcTrfase"/>
</dbReference>
<sequence>MASAYTPSQIAQYESHVLLPPRFRKASNPPLDIAYLTALHIHQLSSVPYENLLLHYSTHHSVSLDPQVIFKKIVTDKRGRGGYCMENSIFFNHVLRALGFTVYTAGVRIRPRVGGVPGGDYIGWVHIVNIVTLPCGSKYVLDVGFGGDGATKPLPLISGHVTSNLGTQEIRLLHDTIPQQMDQSQKLWIYQYRNGRDKEWNSFYAFPETEFLHADFEVMSFYTSQFTGGTNFQTRTVLIVRFLLGEGEDGGEEIVRKVMLVNGEVKRNDGGKTRVVMVCKTEEERVSALKEHFEIELTEEEIAGVKGRNVELLGEE</sequence>
<organism evidence="2 3">
    <name type="scientific">Hyaloscypha variabilis (strain UAMH 11265 / GT02V1 / F)</name>
    <name type="common">Meliniomyces variabilis</name>
    <dbReference type="NCBI Taxonomy" id="1149755"/>
    <lineage>
        <taxon>Eukaryota</taxon>
        <taxon>Fungi</taxon>
        <taxon>Dikarya</taxon>
        <taxon>Ascomycota</taxon>
        <taxon>Pezizomycotina</taxon>
        <taxon>Leotiomycetes</taxon>
        <taxon>Helotiales</taxon>
        <taxon>Hyaloscyphaceae</taxon>
        <taxon>Hyaloscypha</taxon>
        <taxon>Hyaloscypha variabilis</taxon>
    </lineage>
</organism>
<dbReference type="GO" id="GO:0016407">
    <property type="term" value="F:acetyltransferase activity"/>
    <property type="evidence" value="ECO:0007669"/>
    <property type="project" value="InterPro"/>
</dbReference>
<dbReference type="Pfam" id="PF00797">
    <property type="entry name" value="Acetyltransf_2"/>
    <property type="match status" value="1"/>
</dbReference>
<name>A0A2J6RQP5_HYAVF</name>
<comment type="similarity">
    <text evidence="1">Belongs to the arylamine N-acetyltransferase family.</text>
</comment>
<dbReference type="Proteomes" id="UP000235786">
    <property type="component" value="Unassembled WGS sequence"/>
</dbReference>
<dbReference type="STRING" id="1149755.A0A2J6RQP5"/>
<dbReference type="PANTHER" id="PTHR11786:SF0">
    <property type="entry name" value="ARYLAMINE N-ACETYLTRANSFERASE 4-RELATED"/>
    <property type="match status" value="1"/>
</dbReference>
<dbReference type="EMBL" id="KZ613945">
    <property type="protein sequence ID" value="PMD40834.1"/>
    <property type="molecule type" value="Genomic_DNA"/>
</dbReference>
<dbReference type="AlphaFoldDB" id="A0A2J6RQP5"/>